<feature type="non-terminal residue" evidence="1">
    <location>
        <position position="1"/>
    </location>
</feature>
<reference evidence="1" key="1">
    <citation type="submission" date="2021-02" db="EMBL/GenBank/DDBJ databases">
        <authorList>
            <person name="Nowell W R."/>
        </authorList>
    </citation>
    <scope>NUCLEOTIDE SEQUENCE</scope>
</reference>
<evidence type="ECO:0000313" key="1">
    <source>
        <dbReference type="EMBL" id="CAF2125500.1"/>
    </source>
</evidence>
<organism evidence="1 2">
    <name type="scientific">Rotaria magnacalcarata</name>
    <dbReference type="NCBI Taxonomy" id="392030"/>
    <lineage>
        <taxon>Eukaryota</taxon>
        <taxon>Metazoa</taxon>
        <taxon>Spiralia</taxon>
        <taxon>Gnathifera</taxon>
        <taxon>Rotifera</taxon>
        <taxon>Eurotatoria</taxon>
        <taxon>Bdelloidea</taxon>
        <taxon>Philodinida</taxon>
        <taxon>Philodinidae</taxon>
        <taxon>Rotaria</taxon>
    </lineage>
</organism>
<protein>
    <submittedName>
        <fullName evidence="1">Uncharacterized protein</fullName>
    </submittedName>
</protein>
<sequence length="86" mass="9821">QGLDFFRISPKYVFRVIPIEINVRHASIVVRELRFEIGKSEQKPSEQKPSEHDEKKYKTALAFLAGDAAMCVHFWPGRGMNSGMKA</sequence>
<comment type="caution">
    <text evidence="1">The sequence shown here is derived from an EMBL/GenBank/DDBJ whole genome shotgun (WGS) entry which is preliminary data.</text>
</comment>
<dbReference type="Proteomes" id="UP000663824">
    <property type="component" value="Unassembled WGS sequence"/>
</dbReference>
<proteinExistence type="predicted"/>
<feature type="non-terminal residue" evidence="1">
    <location>
        <position position="86"/>
    </location>
</feature>
<evidence type="ECO:0000313" key="2">
    <source>
        <dbReference type="Proteomes" id="UP000663824"/>
    </source>
</evidence>
<dbReference type="EMBL" id="CAJNRE010014162">
    <property type="protein sequence ID" value="CAF2125500.1"/>
    <property type="molecule type" value="Genomic_DNA"/>
</dbReference>
<name>A0A816VH21_9BILA</name>
<dbReference type="AlphaFoldDB" id="A0A816VH21"/>
<accession>A0A816VH21</accession>
<gene>
    <name evidence="1" type="ORF">MBJ925_LOCUS26688</name>
</gene>